<keyword evidence="2" id="KW-0067">ATP-binding</keyword>
<dbReference type="Proteomes" id="UP000621856">
    <property type="component" value="Unassembled WGS sequence"/>
</dbReference>
<keyword evidence="3" id="KW-1133">Transmembrane helix</keyword>
<comment type="caution">
    <text evidence="4">The sequence shown here is derived from an EMBL/GenBank/DDBJ whole genome shotgun (WGS) entry which is preliminary data.</text>
</comment>
<reference evidence="4" key="1">
    <citation type="journal article" date="2014" name="Int. J. Syst. Evol. Microbiol.">
        <title>Complete genome sequence of Corynebacterium casei LMG S-19264T (=DSM 44701T), isolated from a smear-ripened cheese.</title>
        <authorList>
            <consortium name="US DOE Joint Genome Institute (JGI-PGF)"/>
            <person name="Walter F."/>
            <person name="Albersmeier A."/>
            <person name="Kalinowski J."/>
            <person name="Ruckert C."/>
        </authorList>
    </citation>
    <scope>NUCLEOTIDE SEQUENCE</scope>
    <source>
        <strain evidence="4">CGMCC 1.14984</strain>
    </source>
</reference>
<dbReference type="Gene3D" id="1.25.40.10">
    <property type="entry name" value="Tetratricopeptide repeat domain"/>
    <property type="match status" value="2"/>
</dbReference>
<name>A0A8J3A365_9PROT</name>
<feature type="transmembrane region" description="Helical" evidence="3">
    <location>
        <begin position="139"/>
        <end position="165"/>
    </location>
</feature>
<accession>A0A8J3A365</accession>
<reference evidence="4" key="3">
    <citation type="submission" date="2020-09" db="EMBL/GenBank/DDBJ databases">
        <authorList>
            <person name="Sun Q."/>
            <person name="Zhou Y."/>
        </authorList>
    </citation>
    <scope>NUCLEOTIDE SEQUENCE</scope>
    <source>
        <strain evidence="4">CGMCC 1.14984</strain>
    </source>
</reference>
<keyword evidence="7" id="KW-1185">Reference proteome</keyword>
<keyword evidence="3" id="KW-0472">Membrane</keyword>
<dbReference type="GO" id="GO:0005737">
    <property type="term" value="C:cytoplasm"/>
    <property type="evidence" value="ECO:0007669"/>
    <property type="project" value="TreeGrafter"/>
</dbReference>
<dbReference type="EMBL" id="VCJR02000001">
    <property type="protein sequence ID" value="NHK27862.1"/>
    <property type="molecule type" value="Genomic_DNA"/>
</dbReference>
<reference evidence="5 7" key="2">
    <citation type="submission" date="2020-02" db="EMBL/GenBank/DDBJ databases">
        <title>Genome sequence of Parvularcula flava strain NH6-79.</title>
        <authorList>
            <person name="Abdul Karim M.H."/>
            <person name="Lam M.Q."/>
            <person name="Chen S.J."/>
            <person name="Yahya A."/>
            <person name="Shahir S."/>
            <person name="Shamsir M.S."/>
            <person name="Chong C.S."/>
        </authorList>
    </citation>
    <scope>NUCLEOTIDE SEQUENCE [LARGE SCALE GENOMIC DNA]</scope>
    <source>
        <strain evidence="5 7">NH6-79</strain>
    </source>
</reference>
<organism evidence="4 6">
    <name type="scientific">Aquisalinus luteolus</name>
    <dbReference type="NCBI Taxonomy" id="1566827"/>
    <lineage>
        <taxon>Bacteria</taxon>
        <taxon>Pseudomonadati</taxon>
        <taxon>Pseudomonadota</taxon>
        <taxon>Alphaproteobacteria</taxon>
        <taxon>Parvularculales</taxon>
        <taxon>Parvularculaceae</taxon>
        <taxon>Aquisalinus</taxon>
    </lineage>
</organism>
<evidence type="ECO:0000313" key="4">
    <source>
        <dbReference type="EMBL" id="GGH96729.1"/>
    </source>
</evidence>
<evidence type="ECO:0000256" key="3">
    <source>
        <dbReference type="SAM" id="Phobius"/>
    </source>
</evidence>
<dbReference type="SMART" id="SM00028">
    <property type="entry name" value="TPR"/>
    <property type="match status" value="3"/>
</dbReference>
<dbReference type="InterPro" id="IPR011990">
    <property type="entry name" value="TPR-like_helical_dom_sf"/>
</dbReference>
<evidence type="ECO:0000313" key="7">
    <source>
        <dbReference type="Proteomes" id="UP000818603"/>
    </source>
</evidence>
<evidence type="ECO:0008006" key="8">
    <source>
        <dbReference type="Google" id="ProtNLM"/>
    </source>
</evidence>
<evidence type="ECO:0000313" key="5">
    <source>
        <dbReference type="EMBL" id="NHK27862.1"/>
    </source>
</evidence>
<dbReference type="Proteomes" id="UP000818603">
    <property type="component" value="Unassembled WGS sequence"/>
</dbReference>
<dbReference type="GO" id="GO:0004016">
    <property type="term" value="F:adenylate cyclase activity"/>
    <property type="evidence" value="ECO:0007669"/>
    <property type="project" value="TreeGrafter"/>
</dbReference>
<dbReference type="SUPFAM" id="SSF48452">
    <property type="entry name" value="TPR-like"/>
    <property type="match status" value="1"/>
</dbReference>
<evidence type="ECO:0000256" key="2">
    <source>
        <dbReference type="ARBA" id="ARBA00022840"/>
    </source>
</evidence>
<evidence type="ECO:0000313" key="6">
    <source>
        <dbReference type="Proteomes" id="UP000621856"/>
    </source>
</evidence>
<dbReference type="PANTHER" id="PTHR16305:SF28">
    <property type="entry name" value="GUANYLATE CYCLASE DOMAIN-CONTAINING PROTEIN"/>
    <property type="match status" value="1"/>
</dbReference>
<dbReference type="SUPFAM" id="SSF52540">
    <property type="entry name" value="P-loop containing nucleoside triphosphate hydrolases"/>
    <property type="match status" value="1"/>
</dbReference>
<dbReference type="AlphaFoldDB" id="A0A8J3A365"/>
<dbReference type="PANTHER" id="PTHR16305">
    <property type="entry name" value="TESTICULAR SOLUBLE ADENYLYL CYCLASE"/>
    <property type="match status" value="1"/>
</dbReference>
<dbReference type="RefSeq" id="WP_155139154.1">
    <property type="nucleotide sequence ID" value="NZ_BMGZ01000001.1"/>
</dbReference>
<keyword evidence="1" id="KW-0547">Nucleotide-binding</keyword>
<proteinExistence type="predicted"/>
<evidence type="ECO:0000256" key="1">
    <source>
        <dbReference type="ARBA" id="ARBA00022741"/>
    </source>
</evidence>
<keyword evidence="3" id="KW-0812">Transmembrane</keyword>
<dbReference type="EMBL" id="BMGZ01000001">
    <property type="protein sequence ID" value="GGH96729.1"/>
    <property type="molecule type" value="Genomic_DNA"/>
</dbReference>
<protein>
    <recommendedName>
        <fullName evidence="8">Orc1-like AAA ATPase domain-containing protein</fullName>
    </recommendedName>
</protein>
<dbReference type="GO" id="GO:0005524">
    <property type="term" value="F:ATP binding"/>
    <property type="evidence" value="ECO:0007669"/>
    <property type="project" value="UniProtKB-KW"/>
</dbReference>
<sequence>MFIGRKGELNTLQQLWEKAKAGSPQVAVLLAESGFGKTRLAQEFYNWLSLSEDQGGYWPDRLARDRKNLEVNPDPRDCGQADTDPSFLWWGLRISDPGRRNINAGGCLWSGLQVLKPHLASLEASFQGKSRRDARNQTLAMAAGGTLLTAIPVFGTFIGLGMTAYDIGKAAYDERQAAREEDEIRSHSGDETAKRAELDLTEQIALLLRAVVHKPPPGIEPKPVVLLIDDAQWSDKDASITAFVEDLLQKARTENWSIMVVITSWQREWAQWSSGGEQQHLASLSVAHGDCMTTLELDRLSGLEAMVRAAFPGLSDAQVTLFAERADGNPLFMDELVAEFAAKPRYFTGRDQLNPLTEEGERYVMECDLIDLIYERLCETSQSVQGSLAAASLQGVKFSRKLALAVAEKLALPEPDAGLDAAENPYAFVSSSLMDKQEFRTRLYQEAARQRLQDLVDEAQAQEALRAVREAAMGISTETAEDAELEVLLDLAIAEGGEAFRDVIEVAHMAVLRLEHRDAYRESDALARSVLDQFDPEKVVIDPHSIYGLDKMLGVILGMGRAGYAIGWYRAMMPQILKEDPGADVFMNHFDRAHYLQRYGTALMKAGQLDEAETVLKQSIQLARTEMAGLPEAAFNHKIIISCKEMTKLLFQKGEITGAEQFAREALSYSREYYKEKGTFSNRRGLLEAIGILCDIENSKHNHEGVGTLIPELMTHAGELFEQTQDMTDRQNLSAALERAGDYYLAVGKRELAKGHFEESLAHSRFIAEKRVTPIAQRMPVAALGRLGRIALEDRAFDVARELFDDNLRIAQRLYDWVGDAGARRDLVIALQQTASLEAAQGNSSVAIGIFKQSLDHAQVLFDMNPAPDSASSVIISAMQLRNLYFKQFKFISMFDTIKLIMRYYPYLE</sequence>
<dbReference type="InterPro" id="IPR027417">
    <property type="entry name" value="P-loop_NTPase"/>
</dbReference>
<dbReference type="InterPro" id="IPR019734">
    <property type="entry name" value="TPR_rpt"/>
</dbReference>
<gene>
    <name evidence="5" type="ORF">FF098_008110</name>
    <name evidence="4" type="ORF">GCM10011355_16320</name>
</gene>